<evidence type="ECO:0000256" key="4">
    <source>
        <dbReference type="ARBA" id="ARBA00022989"/>
    </source>
</evidence>
<evidence type="ECO:0000256" key="8">
    <source>
        <dbReference type="SAM" id="Phobius"/>
    </source>
</evidence>
<evidence type="ECO:0000256" key="6">
    <source>
        <dbReference type="SAM" id="Coils"/>
    </source>
</evidence>
<name>A0A4R7CDA9_9HYPH</name>
<dbReference type="InterPro" id="IPR003856">
    <property type="entry name" value="LPS_length_determ_N"/>
</dbReference>
<feature type="coiled-coil region" evidence="6">
    <location>
        <begin position="328"/>
        <end position="408"/>
    </location>
</feature>
<evidence type="ECO:0000256" key="3">
    <source>
        <dbReference type="ARBA" id="ARBA00022692"/>
    </source>
</evidence>
<reference evidence="10 11" key="1">
    <citation type="submission" date="2019-03" db="EMBL/GenBank/DDBJ databases">
        <title>Genomic Encyclopedia of Type Strains, Phase IV (KMG-IV): sequencing the most valuable type-strain genomes for metagenomic binning, comparative biology and taxonomic classification.</title>
        <authorList>
            <person name="Goeker M."/>
        </authorList>
    </citation>
    <scope>NUCLEOTIDE SEQUENCE [LARGE SCALE GENOMIC DNA]</scope>
    <source>
        <strain evidence="10 11">DSM 25903</strain>
    </source>
</reference>
<organism evidence="10 11">
    <name type="scientific">Enterovirga rhinocerotis</name>
    <dbReference type="NCBI Taxonomy" id="1339210"/>
    <lineage>
        <taxon>Bacteria</taxon>
        <taxon>Pseudomonadati</taxon>
        <taxon>Pseudomonadota</taxon>
        <taxon>Alphaproteobacteria</taxon>
        <taxon>Hyphomicrobiales</taxon>
        <taxon>Methylobacteriaceae</taxon>
        <taxon>Enterovirga</taxon>
    </lineage>
</organism>
<evidence type="ECO:0000256" key="5">
    <source>
        <dbReference type="ARBA" id="ARBA00023136"/>
    </source>
</evidence>
<evidence type="ECO:0000256" key="2">
    <source>
        <dbReference type="ARBA" id="ARBA00022475"/>
    </source>
</evidence>
<dbReference type="PANTHER" id="PTHR32309">
    <property type="entry name" value="TYROSINE-PROTEIN KINASE"/>
    <property type="match status" value="1"/>
</dbReference>
<sequence length="727" mass="78861">MTQSFVASTSDDRPASSEATVADVGRALIRKWRWVVLPTLAAMIASAAYVFTVTPRYTGEAKILLQTSDSTFTRPGPGDRAPDQSPQIDEQAVASQVQVVMSRDLAREAIRRLGLVGNAEFDPQSGSKGIVQTIKETLGLTKSGPERAPEDRVLDAYYRSLLVYPVGKSRIVAIEFRSQDPDLAARGANTVAEIYLGRQEDTKKDQARSASSWLGSNVESLRKRVAEAEAKVEAFRAKTGLLAGSGTTTLSAQQLSELSAQLAQARATRSDTQAKAKLIRDALREGRAFDIPDVANNELIRRLLEQRVSLKAQLALELRTLMPQHPRIKELNAQLADLEQQIRLAAERTVRTLENDAKIAGSRVEALEAAIESQKKIVAEANANEVELRALEREARILREQLESYLGRYRDAAARDADFGVPPDARVISHAVVPQIPSFPKKLPIIALSTLAMFLLCVGAIVSRELLTSYRPEEREQAGALLPYQRVARAASPRSEPDADFELDLGPVTRSDATHRGPVLDMRPEARVDAIDAPDPNYDFAALVERVSRTPIAGRGRRLLVTGIGGRDDVERVSRGLGQTLARSTRTILISIDADESTPIDAHLGLTDLVAGEASFSDVIMRDAGSALYRIEPGTLLNEAITGSPESLDVALQALDSTYGWIVCALVGRDDRQLTKLIAPRVDAVVLASDLDPSSPILVGAYEDLQTAGGKDVIVASAQYGQYSQAA</sequence>
<evidence type="ECO:0000313" key="11">
    <source>
        <dbReference type="Proteomes" id="UP000295122"/>
    </source>
</evidence>
<dbReference type="Proteomes" id="UP000295122">
    <property type="component" value="Unassembled WGS sequence"/>
</dbReference>
<keyword evidence="11" id="KW-1185">Reference proteome</keyword>
<proteinExistence type="predicted"/>
<evidence type="ECO:0000313" key="10">
    <source>
        <dbReference type="EMBL" id="TDR94817.1"/>
    </source>
</evidence>
<dbReference type="AlphaFoldDB" id="A0A4R7CDA9"/>
<feature type="coiled-coil region" evidence="6">
    <location>
        <begin position="218"/>
        <end position="275"/>
    </location>
</feature>
<dbReference type="OrthoDB" id="7786248at2"/>
<evidence type="ECO:0000256" key="7">
    <source>
        <dbReference type="SAM" id="MobiDB-lite"/>
    </source>
</evidence>
<feature type="domain" description="Polysaccharide chain length determinant N-terminal" evidence="9">
    <location>
        <begin position="26"/>
        <end position="112"/>
    </location>
</feature>
<gene>
    <name evidence="10" type="ORF">EV668_2106</name>
</gene>
<comment type="caution">
    <text evidence="10">The sequence shown here is derived from an EMBL/GenBank/DDBJ whole genome shotgun (WGS) entry which is preliminary data.</text>
</comment>
<evidence type="ECO:0000259" key="9">
    <source>
        <dbReference type="Pfam" id="PF02706"/>
    </source>
</evidence>
<protein>
    <submittedName>
        <fullName evidence="10">Uncharacterized protein involved in exopolysaccharide biosynthesis</fullName>
    </submittedName>
</protein>
<accession>A0A4R7CDA9</accession>
<keyword evidence="4 8" id="KW-1133">Transmembrane helix</keyword>
<dbReference type="PANTHER" id="PTHR32309:SF13">
    <property type="entry name" value="FERRIC ENTEROBACTIN TRANSPORT PROTEIN FEPE"/>
    <property type="match status" value="1"/>
</dbReference>
<feature type="region of interest" description="Disordered" evidence="7">
    <location>
        <begin position="491"/>
        <end position="517"/>
    </location>
</feature>
<keyword evidence="2" id="KW-1003">Cell membrane</keyword>
<keyword evidence="3 8" id="KW-0812">Transmembrane</keyword>
<dbReference type="EMBL" id="SNZR01000011">
    <property type="protein sequence ID" value="TDR94817.1"/>
    <property type="molecule type" value="Genomic_DNA"/>
</dbReference>
<evidence type="ECO:0000256" key="1">
    <source>
        <dbReference type="ARBA" id="ARBA00004651"/>
    </source>
</evidence>
<dbReference type="Pfam" id="PF02706">
    <property type="entry name" value="Wzz"/>
    <property type="match status" value="1"/>
</dbReference>
<dbReference type="GO" id="GO:0005886">
    <property type="term" value="C:plasma membrane"/>
    <property type="evidence" value="ECO:0007669"/>
    <property type="project" value="UniProtKB-SubCell"/>
</dbReference>
<dbReference type="GO" id="GO:0004713">
    <property type="term" value="F:protein tyrosine kinase activity"/>
    <property type="evidence" value="ECO:0007669"/>
    <property type="project" value="TreeGrafter"/>
</dbReference>
<feature type="region of interest" description="Disordered" evidence="7">
    <location>
        <begin position="1"/>
        <end position="20"/>
    </location>
</feature>
<feature type="transmembrane region" description="Helical" evidence="8">
    <location>
        <begin position="34"/>
        <end position="52"/>
    </location>
</feature>
<dbReference type="RefSeq" id="WP_133769674.1">
    <property type="nucleotide sequence ID" value="NZ_SNZR01000011.1"/>
</dbReference>
<comment type="subcellular location">
    <subcellularLocation>
        <location evidence="1">Cell membrane</location>
        <topology evidence="1">Multi-pass membrane protein</topology>
    </subcellularLocation>
</comment>
<keyword evidence="6" id="KW-0175">Coiled coil</keyword>
<dbReference type="InterPro" id="IPR050445">
    <property type="entry name" value="Bact_polysacc_biosynth/exp"/>
</dbReference>
<keyword evidence="5 8" id="KW-0472">Membrane</keyword>